<dbReference type="AlphaFoldDB" id="A0A182V4E6"/>
<accession>A0A182V4E6</accession>
<evidence type="ECO:0000313" key="1">
    <source>
        <dbReference type="EnsemblMetazoa" id="AMEM008655-PA"/>
    </source>
</evidence>
<name>A0A182V4E6_ANOME</name>
<sequence>MPAATNAPLDGDVGPASSVVANPFPNEMFHARQQLPGFAVQSGGYPADQSRDFPGSLAHALPKPAGSSSVIHIIIIVSAGRCGGDSRLAAGYLWQGLTAPFRALLSVERCDVVVPAQRVHMGSGGSFAQGIEHGQISLRWSVSGGKGKQVACHHSSKQSVC</sequence>
<organism evidence="1 2">
    <name type="scientific">Anopheles merus</name>
    <name type="common">Mosquito</name>
    <dbReference type="NCBI Taxonomy" id="30066"/>
    <lineage>
        <taxon>Eukaryota</taxon>
        <taxon>Metazoa</taxon>
        <taxon>Ecdysozoa</taxon>
        <taxon>Arthropoda</taxon>
        <taxon>Hexapoda</taxon>
        <taxon>Insecta</taxon>
        <taxon>Pterygota</taxon>
        <taxon>Neoptera</taxon>
        <taxon>Endopterygota</taxon>
        <taxon>Diptera</taxon>
        <taxon>Nematocera</taxon>
        <taxon>Culicoidea</taxon>
        <taxon>Culicidae</taxon>
        <taxon>Anophelinae</taxon>
        <taxon>Anopheles</taxon>
    </lineage>
</organism>
<dbReference type="VEuPathDB" id="VectorBase:AMEM008655"/>
<dbReference type="EnsemblMetazoa" id="AMEM008655-RA">
    <property type="protein sequence ID" value="AMEM008655-PA"/>
    <property type="gene ID" value="AMEM008655"/>
</dbReference>
<reference evidence="1" key="1">
    <citation type="submission" date="2020-05" db="UniProtKB">
        <authorList>
            <consortium name="EnsemblMetazoa"/>
        </authorList>
    </citation>
    <scope>IDENTIFICATION</scope>
    <source>
        <strain evidence="1">MAF</strain>
    </source>
</reference>
<keyword evidence="2" id="KW-1185">Reference proteome</keyword>
<dbReference type="Proteomes" id="UP000075903">
    <property type="component" value="Unassembled WGS sequence"/>
</dbReference>
<evidence type="ECO:0000313" key="2">
    <source>
        <dbReference type="Proteomes" id="UP000075903"/>
    </source>
</evidence>
<proteinExistence type="predicted"/>
<protein>
    <submittedName>
        <fullName evidence="1">Uncharacterized protein</fullName>
    </submittedName>
</protein>